<reference evidence="1 2" key="1">
    <citation type="submission" date="2020-04" db="EMBL/GenBank/DDBJ databases">
        <authorList>
            <person name="Alioto T."/>
            <person name="Alioto T."/>
            <person name="Gomez Garrido J."/>
        </authorList>
    </citation>
    <scope>NUCLEOTIDE SEQUENCE [LARGE SCALE GENOMIC DNA]</scope>
</reference>
<evidence type="ECO:0000313" key="2">
    <source>
        <dbReference type="Proteomes" id="UP000494165"/>
    </source>
</evidence>
<protein>
    <submittedName>
        <fullName evidence="1">Uncharacterized protein</fullName>
    </submittedName>
</protein>
<dbReference type="EMBL" id="CADEPI010000132">
    <property type="protein sequence ID" value="CAB3376779.1"/>
    <property type="molecule type" value="Genomic_DNA"/>
</dbReference>
<dbReference type="AlphaFoldDB" id="A0A8S1D8X1"/>
<evidence type="ECO:0000313" key="1">
    <source>
        <dbReference type="EMBL" id="CAB3376779.1"/>
    </source>
</evidence>
<proteinExistence type="predicted"/>
<organism evidence="1 2">
    <name type="scientific">Cloeon dipterum</name>
    <dbReference type="NCBI Taxonomy" id="197152"/>
    <lineage>
        <taxon>Eukaryota</taxon>
        <taxon>Metazoa</taxon>
        <taxon>Ecdysozoa</taxon>
        <taxon>Arthropoda</taxon>
        <taxon>Hexapoda</taxon>
        <taxon>Insecta</taxon>
        <taxon>Pterygota</taxon>
        <taxon>Palaeoptera</taxon>
        <taxon>Ephemeroptera</taxon>
        <taxon>Pisciforma</taxon>
        <taxon>Baetidae</taxon>
        <taxon>Cloeon</taxon>
    </lineage>
</organism>
<sequence>MPSREHIKYKAAEAKLAKQENTTSCFCRMYASVRKSSYCNLQNKYNECTDNVSNHHEHGNNVNEIHALSVSIHQYDERTDNVNVNALHKNANNVNV</sequence>
<name>A0A8S1D8X1_9INSE</name>
<dbReference type="Proteomes" id="UP000494165">
    <property type="component" value="Unassembled WGS sequence"/>
</dbReference>
<gene>
    <name evidence="1" type="ORF">CLODIP_2_CD09148</name>
</gene>
<keyword evidence="2" id="KW-1185">Reference proteome</keyword>
<accession>A0A8S1D8X1</accession>
<comment type="caution">
    <text evidence="1">The sequence shown here is derived from an EMBL/GenBank/DDBJ whole genome shotgun (WGS) entry which is preliminary data.</text>
</comment>